<keyword evidence="2" id="KW-1185">Reference proteome</keyword>
<evidence type="ECO:0000313" key="2">
    <source>
        <dbReference type="Proteomes" id="UP000663760"/>
    </source>
</evidence>
<sequence length="20" mass="2345">MIGMCHLMRRTAHLFPCLLT</sequence>
<reference evidence="1" key="1">
    <citation type="submission" date="2020-02" db="EMBL/GenBank/DDBJ databases">
        <authorList>
            <person name="Scholz U."/>
            <person name="Mascher M."/>
            <person name="Fiebig A."/>
        </authorList>
    </citation>
    <scope>NUCLEOTIDE SEQUENCE</scope>
</reference>
<accession>A0A7I8JXD8</accession>
<evidence type="ECO:0000313" key="1">
    <source>
        <dbReference type="EMBL" id="CAA7388414.1"/>
    </source>
</evidence>
<dbReference type="Proteomes" id="UP000663760">
    <property type="component" value="Chromosome 1"/>
</dbReference>
<protein>
    <submittedName>
        <fullName evidence="1">Uncharacterized protein</fullName>
    </submittedName>
</protein>
<dbReference type="AlphaFoldDB" id="A0A7I8JXD8"/>
<proteinExistence type="predicted"/>
<name>A0A7I8JXD8_SPIIN</name>
<gene>
    <name evidence="1" type="ORF">SI8410_01000655</name>
</gene>
<dbReference type="EMBL" id="LR746264">
    <property type="protein sequence ID" value="CAA7388414.1"/>
    <property type="molecule type" value="Genomic_DNA"/>
</dbReference>
<organism evidence="1 2">
    <name type="scientific">Spirodela intermedia</name>
    <name type="common">Intermediate duckweed</name>
    <dbReference type="NCBI Taxonomy" id="51605"/>
    <lineage>
        <taxon>Eukaryota</taxon>
        <taxon>Viridiplantae</taxon>
        <taxon>Streptophyta</taxon>
        <taxon>Embryophyta</taxon>
        <taxon>Tracheophyta</taxon>
        <taxon>Spermatophyta</taxon>
        <taxon>Magnoliopsida</taxon>
        <taxon>Liliopsida</taxon>
        <taxon>Araceae</taxon>
        <taxon>Lemnoideae</taxon>
        <taxon>Spirodela</taxon>
    </lineage>
</organism>